<comment type="caution">
    <text evidence="3">The sequence shown here is derived from an EMBL/GenBank/DDBJ whole genome shotgun (WGS) entry which is preliminary data.</text>
</comment>
<evidence type="ECO:0000259" key="2">
    <source>
        <dbReference type="PROSITE" id="PS50112"/>
    </source>
</evidence>
<evidence type="ECO:0000313" key="3">
    <source>
        <dbReference type="EMBL" id="TGO90395.1"/>
    </source>
</evidence>
<evidence type="ECO:0000256" key="1">
    <source>
        <dbReference type="SAM" id="Coils"/>
    </source>
</evidence>
<dbReference type="Proteomes" id="UP000297280">
    <property type="component" value="Unassembled WGS sequence"/>
</dbReference>
<protein>
    <recommendedName>
        <fullName evidence="2">PAS domain-containing protein</fullName>
    </recommendedName>
</protein>
<dbReference type="InterPro" id="IPR000014">
    <property type="entry name" value="PAS"/>
</dbReference>
<dbReference type="InterPro" id="IPR035965">
    <property type="entry name" value="PAS-like_dom_sf"/>
</dbReference>
<accession>A0A4Z1L0P8</accession>
<organism evidence="3 4">
    <name type="scientific">Botrytis porri</name>
    <dbReference type="NCBI Taxonomy" id="87229"/>
    <lineage>
        <taxon>Eukaryota</taxon>
        <taxon>Fungi</taxon>
        <taxon>Dikarya</taxon>
        <taxon>Ascomycota</taxon>
        <taxon>Pezizomycotina</taxon>
        <taxon>Leotiomycetes</taxon>
        <taxon>Helotiales</taxon>
        <taxon>Sclerotiniaceae</taxon>
        <taxon>Botrytis</taxon>
    </lineage>
</organism>
<dbReference type="CDD" id="cd00130">
    <property type="entry name" value="PAS"/>
    <property type="match status" value="1"/>
</dbReference>
<keyword evidence="4" id="KW-1185">Reference proteome</keyword>
<dbReference type="AlphaFoldDB" id="A0A4Z1L0P8"/>
<keyword evidence="1" id="KW-0175">Coiled coil</keyword>
<reference evidence="3 4" key="1">
    <citation type="submission" date="2017-12" db="EMBL/GenBank/DDBJ databases">
        <title>Comparative genomics of Botrytis spp.</title>
        <authorList>
            <person name="Valero-Jimenez C.A."/>
            <person name="Tapia P."/>
            <person name="Veloso J."/>
            <person name="Silva-Moreno E."/>
            <person name="Staats M."/>
            <person name="Valdes J.H."/>
            <person name="Van Kan J.A.L."/>
        </authorList>
    </citation>
    <scope>NUCLEOTIDE SEQUENCE [LARGE SCALE GENOMIC DNA]</scope>
    <source>
        <strain evidence="3 4">MUCL3349</strain>
    </source>
</reference>
<dbReference type="PROSITE" id="PS50112">
    <property type="entry name" value="PAS"/>
    <property type="match status" value="1"/>
</dbReference>
<feature type="coiled-coil region" evidence="1">
    <location>
        <begin position="26"/>
        <end position="57"/>
    </location>
</feature>
<gene>
    <name evidence="3" type="ORF">BPOR_0066g00050</name>
</gene>
<sequence>MEGDQNQAMLAPSAVSHLRAEAGMMERSLSADIREEREDLRQAAEETLNVIMDLSMEGTINWVSPSWSDVIGTTLDSVQGKPIADILIGDNDRSVFTDTLEEMKKDDSRSYIIRFAIELGPASRLLPLKHLEHVKEGEGEGATISQSGPATIDLEGQGIMVHDRGSEAGSHTMWMIRPWIAPREIQIDLAPVIVESLGTGAQVLAKYLTTVAEHGLDDPENHAPPLPLLCRICERQIPPWWFEKHTELCLQEHKAEMEV</sequence>
<dbReference type="SUPFAM" id="SSF55785">
    <property type="entry name" value="PYP-like sensor domain (PAS domain)"/>
    <property type="match status" value="1"/>
</dbReference>
<dbReference type="Gene3D" id="3.30.450.20">
    <property type="entry name" value="PAS domain"/>
    <property type="match status" value="1"/>
</dbReference>
<dbReference type="EMBL" id="PQXO01000066">
    <property type="protein sequence ID" value="TGO90395.1"/>
    <property type="molecule type" value="Genomic_DNA"/>
</dbReference>
<evidence type="ECO:0000313" key="4">
    <source>
        <dbReference type="Proteomes" id="UP000297280"/>
    </source>
</evidence>
<feature type="domain" description="PAS" evidence="2">
    <location>
        <begin position="36"/>
        <end position="107"/>
    </location>
</feature>
<dbReference type="STRING" id="87229.A0A4Z1L0P8"/>
<proteinExistence type="predicted"/>
<name>A0A4Z1L0P8_9HELO</name>